<organism evidence="2 3">
    <name type="scientific">Micromonospora maritima</name>
    <dbReference type="NCBI Taxonomy" id="986711"/>
    <lineage>
        <taxon>Bacteria</taxon>
        <taxon>Bacillati</taxon>
        <taxon>Actinomycetota</taxon>
        <taxon>Actinomycetes</taxon>
        <taxon>Micromonosporales</taxon>
        <taxon>Micromonosporaceae</taxon>
        <taxon>Micromonospora</taxon>
    </lineage>
</organism>
<comment type="caution">
    <text evidence="2">The sequence shown here is derived from an EMBL/GenBank/DDBJ whole genome shotgun (WGS) entry which is preliminary data.</text>
</comment>
<name>A0ABW7ZT71_9ACTN</name>
<gene>
    <name evidence="2" type="ORF">ACIBP4_27515</name>
</gene>
<evidence type="ECO:0000313" key="2">
    <source>
        <dbReference type="EMBL" id="MFI7266039.1"/>
    </source>
</evidence>
<sequence length="307" mass="33571">MDAPAISFSSAPVQAHHRDRTRRIRTVLKPTAQPTASISDSPGTAAVDYCLAYHVLEGAEAAARKRDTATFNWYRAHPDANASALSTSTAVGPRVVLTPDLDRLPRSAISETPYYVLGPDTTAAPPNLQELAAAAYATGANNGFADLLAGHAVVVCLLRHKQLGDTLDSWTITRLPGTIYCDHVNEPLVLARDLIHEAGHNWLNDALNATACEISDEVRFYSPWKKTNRPAFGFLHACFAFPLTMIYTARVLPGTSGDLYRFLTAYLEQQRSLLATTATDHDRALALITDPTLRKRLRSVHREALSL</sequence>
<feature type="region of interest" description="Disordered" evidence="1">
    <location>
        <begin position="1"/>
        <end position="21"/>
    </location>
</feature>
<dbReference type="InterPro" id="IPR026337">
    <property type="entry name" value="AKG_HExxH"/>
</dbReference>
<dbReference type="EMBL" id="JBITLE010000015">
    <property type="protein sequence ID" value="MFI7266039.1"/>
    <property type="molecule type" value="Genomic_DNA"/>
</dbReference>
<reference evidence="2 3" key="1">
    <citation type="submission" date="2024-10" db="EMBL/GenBank/DDBJ databases">
        <title>The Natural Products Discovery Center: Release of the First 8490 Sequenced Strains for Exploring Actinobacteria Biosynthetic Diversity.</title>
        <authorList>
            <person name="Kalkreuter E."/>
            <person name="Kautsar S.A."/>
            <person name="Yang D."/>
            <person name="Bader C.D."/>
            <person name="Teijaro C.N."/>
            <person name="Fluegel L."/>
            <person name="Davis C.M."/>
            <person name="Simpson J.R."/>
            <person name="Lauterbach L."/>
            <person name="Steele A.D."/>
            <person name="Gui C."/>
            <person name="Meng S."/>
            <person name="Li G."/>
            <person name="Viehrig K."/>
            <person name="Ye F."/>
            <person name="Su P."/>
            <person name="Kiefer A.F."/>
            <person name="Nichols A."/>
            <person name="Cepeda A.J."/>
            <person name="Yan W."/>
            <person name="Fan B."/>
            <person name="Jiang Y."/>
            <person name="Adhikari A."/>
            <person name="Zheng C.-J."/>
            <person name="Schuster L."/>
            <person name="Cowan T.M."/>
            <person name="Smanski M.J."/>
            <person name="Chevrette M.G."/>
            <person name="De Carvalho L.P.S."/>
            <person name="Shen B."/>
        </authorList>
    </citation>
    <scope>NUCLEOTIDE SEQUENCE [LARGE SCALE GENOMIC DNA]</scope>
    <source>
        <strain evidence="2 3">NPDC049845</strain>
    </source>
</reference>
<protein>
    <submittedName>
        <fullName evidence="2">AKG-HExxH-type peptide beta-hydroxylase</fullName>
    </submittedName>
</protein>
<dbReference type="NCBIfam" id="TIGR04267">
    <property type="entry name" value="mod_HExxH"/>
    <property type="match status" value="1"/>
</dbReference>
<proteinExistence type="predicted"/>
<accession>A0ABW7ZT71</accession>
<evidence type="ECO:0000256" key="1">
    <source>
        <dbReference type="SAM" id="MobiDB-lite"/>
    </source>
</evidence>
<dbReference type="Proteomes" id="UP001612812">
    <property type="component" value="Unassembled WGS sequence"/>
</dbReference>
<evidence type="ECO:0000313" key="3">
    <source>
        <dbReference type="Proteomes" id="UP001612812"/>
    </source>
</evidence>
<keyword evidence="3" id="KW-1185">Reference proteome</keyword>
<dbReference type="RefSeq" id="WP_396768570.1">
    <property type="nucleotide sequence ID" value="NZ_JBITLA010000002.1"/>
</dbReference>